<feature type="transmembrane region" description="Helical" evidence="2">
    <location>
        <begin position="20"/>
        <end position="43"/>
    </location>
</feature>
<dbReference type="InterPro" id="IPR014044">
    <property type="entry name" value="CAP_dom"/>
</dbReference>
<dbReference type="Gene3D" id="3.40.33.10">
    <property type="entry name" value="CAP"/>
    <property type="match status" value="1"/>
</dbReference>
<evidence type="ECO:0000313" key="4">
    <source>
        <dbReference type="EMBL" id="OGI84138.1"/>
    </source>
</evidence>
<dbReference type="Pfam" id="PF00188">
    <property type="entry name" value="CAP"/>
    <property type="match status" value="1"/>
</dbReference>
<dbReference type="SUPFAM" id="SSF55797">
    <property type="entry name" value="PR-1-like"/>
    <property type="match status" value="1"/>
</dbReference>
<dbReference type="STRING" id="1801766.A2997_02135"/>
<dbReference type="Proteomes" id="UP000179448">
    <property type="component" value="Unassembled WGS sequence"/>
</dbReference>
<feature type="compositionally biased region" description="Low complexity" evidence="1">
    <location>
        <begin position="278"/>
        <end position="295"/>
    </location>
</feature>
<feature type="region of interest" description="Disordered" evidence="1">
    <location>
        <begin position="264"/>
        <end position="295"/>
    </location>
</feature>
<keyword evidence="2" id="KW-0812">Transmembrane</keyword>
<dbReference type="EMBL" id="MFUQ01000002">
    <property type="protein sequence ID" value="OGI84138.1"/>
    <property type="molecule type" value="Genomic_DNA"/>
</dbReference>
<evidence type="ECO:0000256" key="1">
    <source>
        <dbReference type="SAM" id="MobiDB-lite"/>
    </source>
</evidence>
<reference evidence="4 5" key="1">
    <citation type="journal article" date="2016" name="Nat. Commun.">
        <title>Thousands of microbial genomes shed light on interconnected biogeochemical processes in an aquifer system.</title>
        <authorList>
            <person name="Anantharaman K."/>
            <person name="Brown C.T."/>
            <person name="Hug L.A."/>
            <person name="Sharon I."/>
            <person name="Castelle C.J."/>
            <person name="Probst A.J."/>
            <person name="Thomas B.C."/>
            <person name="Singh A."/>
            <person name="Wilkins M.J."/>
            <person name="Karaoz U."/>
            <person name="Brodie E.L."/>
            <person name="Williams K.H."/>
            <person name="Hubbard S.S."/>
            <person name="Banfield J.F."/>
        </authorList>
    </citation>
    <scope>NUCLEOTIDE SEQUENCE [LARGE SCALE GENOMIC DNA]</scope>
</reference>
<feature type="transmembrane region" description="Helical" evidence="2">
    <location>
        <begin position="338"/>
        <end position="360"/>
    </location>
</feature>
<dbReference type="PANTHER" id="PTHR31157">
    <property type="entry name" value="SCP DOMAIN-CONTAINING PROTEIN"/>
    <property type="match status" value="1"/>
</dbReference>
<comment type="caution">
    <text evidence="4">The sequence shown here is derived from an EMBL/GenBank/DDBJ whole genome shotgun (WGS) entry which is preliminary data.</text>
</comment>
<organism evidence="4 5">
    <name type="scientific">Candidatus Nomurabacteria bacterium RIFCSPLOWO2_01_FULL_36_10b</name>
    <dbReference type="NCBI Taxonomy" id="1801766"/>
    <lineage>
        <taxon>Bacteria</taxon>
        <taxon>Candidatus Nomuraibacteriota</taxon>
    </lineage>
</organism>
<keyword evidence="2" id="KW-1133">Transmembrane helix</keyword>
<protein>
    <recommendedName>
        <fullName evidence="3">SCP domain-containing protein</fullName>
    </recommendedName>
</protein>
<accession>A0A1F6WQH0</accession>
<dbReference type="PANTHER" id="PTHR31157:SF1">
    <property type="entry name" value="SCP DOMAIN-CONTAINING PROTEIN"/>
    <property type="match status" value="1"/>
</dbReference>
<keyword evidence="2" id="KW-0472">Membrane</keyword>
<name>A0A1F6WQH0_9BACT</name>
<gene>
    <name evidence="4" type="ORF">A2997_02135</name>
</gene>
<evidence type="ECO:0000313" key="5">
    <source>
        <dbReference type="Proteomes" id="UP000179448"/>
    </source>
</evidence>
<evidence type="ECO:0000256" key="2">
    <source>
        <dbReference type="SAM" id="Phobius"/>
    </source>
</evidence>
<feature type="domain" description="SCP" evidence="3">
    <location>
        <begin position="65"/>
        <end position="172"/>
    </location>
</feature>
<dbReference type="CDD" id="cd05379">
    <property type="entry name" value="CAP_bacterial"/>
    <property type="match status" value="1"/>
</dbReference>
<sequence>MKNFLKKYFIPGDHNSHSPVIFEASSLLIIVIIGSLFLLISAFGKMEMSKGKNFLAEVQAALLIDLTNSSRSSQNLATLKMNPLLTLAAQLKADDMVRHNYFAHIDPGDREKTPWYWFELVGYPTNAWRGENLAADFYRSEDAHRAWMRSSGHKANILYDRYTEIGVATASGIIDGVSTTVVVQMFGGPVNPYQDTTHIGDNINNVIAYLDKEGAPLMISNTAIETAKIVKTETPSSNSSNVVSVTTASDKTINIQTADLSSTKTATKPISNQSQQTSAKSLSSESNNSATITSATSRELSSVSREVNSVSFSVLGSADRPHIKLSWPNFIIMQAPNISLIGISILLLGIIIALIIKIFVNIRRQNIFAIMRGVLIICVLIALLVLNHALFQTPLILSIK</sequence>
<evidence type="ECO:0000259" key="3">
    <source>
        <dbReference type="Pfam" id="PF00188"/>
    </source>
</evidence>
<dbReference type="InterPro" id="IPR035940">
    <property type="entry name" value="CAP_sf"/>
</dbReference>
<feature type="compositionally biased region" description="Polar residues" evidence="1">
    <location>
        <begin position="264"/>
        <end position="277"/>
    </location>
</feature>
<dbReference type="AlphaFoldDB" id="A0A1F6WQH0"/>
<proteinExistence type="predicted"/>
<feature type="transmembrane region" description="Helical" evidence="2">
    <location>
        <begin position="366"/>
        <end position="391"/>
    </location>
</feature>